<dbReference type="AlphaFoldDB" id="A0A2U3KS92"/>
<dbReference type="OrthoDB" id="9779283at2"/>
<accession>A0A2U3KS92</accession>
<evidence type="ECO:0000256" key="1">
    <source>
        <dbReference type="ARBA" id="ARBA00022617"/>
    </source>
</evidence>
<keyword evidence="3 4" id="KW-0408">Iron</keyword>
<dbReference type="InterPro" id="IPR036909">
    <property type="entry name" value="Cyt_c-like_dom_sf"/>
</dbReference>
<feature type="chain" id="PRO_5015446582" evidence="5">
    <location>
        <begin position="29"/>
        <end position="151"/>
    </location>
</feature>
<feature type="domain" description="Cytochrome c" evidence="6">
    <location>
        <begin position="54"/>
        <end position="140"/>
    </location>
</feature>
<reference evidence="8" key="1">
    <citation type="submission" date="2018-02" db="EMBL/GenBank/DDBJ databases">
        <authorList>
            <person name="Hausmann B."/>
        </authorList>
    </citation>
    <scope>NUCLEOTIDE SEQUENCE [LARGE SCALE GENOMIC DNA]</scope>
    <source>
        <strain evidence="8">Peat soil MAG SbA1</strain>
    </source>
</reference>
<protein>
    <submittedName>
        <fullName evidence="7">Putative cytochrome c family protein</fullName>
    </submittedName>
</protein>
<keyword evidence="2 4" id="KW-0479">Metal-binding</keyword>
<dbReference type="SUPFAM" id="SSF46626">
    <property type="entry name" value="Cytochrome c"/>
    <property type="match status" value="1"/>
</dbReference>
<dbReference type="PANTHER" id="PTHR40394">
    <property type="entry name" value="LIPOPROTEIN-RELATED"/>
    <property type="match status" value="1"/>
</dbReference>
<dbReference type="GO" id="GO:0046872">
    <property type="term" value="F:metal ion binding"/>
    <property type="evidence" value="ECO:0007669"/>
    <property type="project" value="UniProtKB-KW"/>
</dbReference>
<dbReference type="PROSITE" id="PS51007">
    <property type="entry name" value="CYTC"/>
    <property type="match status" value="1"/>
</dbReference>
<dbReference type="InterPro" id="IPR009056">
    <property type="entry name" value="Cyt_c-like_dom"/>
</dbReference>
<keyword evidence="1 4" id="KW-0349">Heme</keyword>
<name>A0A2U3KS92_9BACT</name>
<evidence type="ECO:0000256" key="4">
    <source>
        <dbReference type="PROSITE-ProRule" id="PRU00433"/>
    </source>
</evidence>
<keyword evidence="5" id="KW-0732">Signal</keyword>
<dbReference type="Proteomes" id="UP000238701">
    <property type="component" value="Unassembled WGS sequence"/>
</dbReference>
<organism evidence="7 8">
    <name type="scientific">Candidatus Sulfotelmatobacter kueseliae</name>
    <dbReference type="NCBI Taxonomy" id="2042962"/>
    <lineage>
        <taxon>Bacteria</taxon>
        <taxon>Pseudomonadati</taxon>
        <taxon>Acidobacteriota</taxon>
        <taxon>Terriglobia</taxon>
        <taxon>Terriglobales</taxon>
        <taxon>Candidatus Korobacteraceae</taxon>
        <taxon>Candidatus Sulfotelmatobacter</taxon>
    </lineage>
</organism>
<evidence type="ECO:0000256" key="3">
    <source>
        <dbReference type="ARBA" id="ARBA00023004"/>
    </source>
</evidence>
<dbReference type="EMBL" id="OMOD01000140">
    <property type="protein sequence ID" value="SPF42419.1"/>
    <property type="molecule type" value="Genomic_DNA"/>
</dbReference>
<dbReference type="PANTHER" id="PTHR40394:SF2">
    <property type="entry name" value="QUINOL:CYTOCHROME C OXIDOREDUCTASE MEMBRANE PROTEIN"/>
    <property type="match status" value="1"/>
</dbReference>
<evidence type="ECO:0000313" key="8">
    <source>
        <dbReference type="Proteomes" id="UP000238701"/>
    </source>
</evidence>
<gene>
    <name evidence="7" type="ORF">SBA1_460016</name>
</gene>
<dbReference type="GO" id="GO:0020037">
    <property type="term" value="F:heme binding"/>
    <property type="evidence" value="ECO:0007669"/>
    <property type="project" value="InterPro"/>
</dbReference>
<evidence type="ECO:0000256" key="2">
    <source>
        <dbReference type="ARBA" id="ARBA00022723"/>
    </source>
</evidence>
<dbReference type="Pfam" id="PF13442">
    <property type="entry name" value="Cytochrome_CBB3"/>
    <property type="match status" value="1"/>
</dbReference>
<evidence type="ECO:0000259" key="6">
    <source>
        <dbReference type="PROSITE" id="PS51007"/>
    </source>
</evidence>
<feature type="signal peptide" evidence="5">
    <location>
        <begin position="1"/>
        <end position="28"/>
    </location>
</feature>
<sequence>MSRFALVLPALVVCVLALSAQQPASAPAAQNSPSYAVIPVDAAKAPNPVKSTPESLARAKKWWTLDCVMCHGKDGDGKGETATDMKLTIADFTDPATLKDRTDGEIFYIIKNGHQDMPPEGPRIKTDEGWDLVNYVRSLAKKKPEAEQKPQ</sequence>
<proteinExistence type="predicted"/>
<evidence type="ECO:0000256" key="5">
    <source>
        <dbReference type="SAM" id="SignalP"/>
    </source>
</evidence>
<dbReference type="GO" id="GO:0009055">
    <property type="term" value="F:electron transfer activity"/>
    <property type="evidence" value="ECO:0007669"/>
    <property type="project" value="InterPro"/>
</dbReference>
<evidence type="ECO:0000313" key="7">
    <source>
        <dbReference type="EMBL" id="SPF42419.1"/>
    </source>
</evidence>
<dbReference type="Gene3D" id="1.10.760.10">
    <property type="entry name" value="Cytochrome c-like domain"/>
    <property type="match status" value="1"/>
</dbReference>